<protein>
    <submittedName>
        <fullName evidence="2">Uncharacterized protein</fullName>
    </submittedName>
</protein>
<dbReference type="RefSeq" id="WP_195134170.1">
    <property type="nucleotide sequence ID" value="NZ_JADLQX010000097.1"/>
</dbReference>
<accession>A0ABS0D2C6</accession>
<dbReference type="EMBL" id="JADLQX010000097">
    <property type="protein sequence ID" value="MBF6302993.1"/>
    <property type="molecule type" value="Genomic_DNA"/>
</dbReference>
<evidence type="ECO:0000313" key="3">
    <source>
        <dbReference type="Proteomes" id="UP000702209"/>
    </source>
</evidence>
<name>A0ABS0D2C6_9NOCA</name>
<proteinExistence type="predicted"/>
<reference evidence="2 3" key="1">
    <citation type="submission" date="2020-10" db="EMBL/GenBank/DDBJ databases">
        <title>Identification of Nocardia species via Next-generation sequencing and recognition of intraspecies genetic diversity.</title>
        <authorList>
            <person name="Li P."/>
            <person name="Li P."/>
            <person name="Lu B."/>
        </authorList>
    </citation>
    <scope>NUCLEOTIDE SEQUENCE [LARGE SCALE GENOMIC DNA]</scope>
    <source>
        <strain evidence="2 3">BJ06-0157</strain>
    </source>
</reference>
<keyword evidence="1" id="KW-1133">Transmembrane helix</keyword>
<feature type="transmembrane region" description="Helical" evidence="1">
    <location>
        <begin position="89"/>
        <end position="111"/>
    </location>
</feature>
<feature type="transmembrane region" description="Helical" evidence="1">
    <location>
        <begin position="52"/>
        <end position="77"/>
    </location>
</feature>
<sequence>MSTAPSDNLPGRQGKRRLRSQLGWYLVLACTVASCLGALVRASVPESAESLLLWFFFISASFGLSCVVIGYLTRVVVTRRLRVPELGPLLAPALVVAFTVAAWGADLPIAVRWQFSAHSFDDAARQVRDGVDPHTFEGHRRGLYRINSADRYAWGVYFRTSPRTGNCSSGGGGFARLTGASRASDAFHRLTGDWHRFCLDSAGELTVPDHPIGGWR</sequence>
<feature type="transmembrane region" description="Helical" evidence="1">
    <location>
        <begin position="22"/>
        <end position="40"/>
    </location>
</feature>
<comment type="caution">
    <text evidence="2">The sequence shown here is derived from an EMBL/GenBank/DDBJ whole genome shotgun (WGS) entry which is preliminary data.</text>
</comment>
<organism evidence="2 3">
    <name type="scientific">Nocardia amamiensis</name>
    <dbReference type="NCBI Taxonomy" id="404578"/>
    <lineage>
        <taxon>Bacteria</taxon>
        <taxon>Bacillati</taxon>
        <taxon>Actinomycetota</taxon>
        <taxon>Actinomycetes</taxon>
        <taxon>Mycobacteriales</taxon>
        <taxon>Nocardiaceae</taxon>
        <taxon>Nocardia</taxon>
    </lineage>
</organism>
<keyword evidence="1" id="KW-0812">Transmembrane</keyword>
<keyword evidence="3" id="KW-1185">Reference proteome</keyword>
<keyword evidence="1" id="KW-0472">Membrane</keyword>
<evidence type="ECO:0000313" key="2">
    <source>
        <dbReference type="EMBL" id="MBF6302993.1"/>
    </source>
</evidence>
<evidence type="ECO:0000256" key="1">
    <source>
        <dbReference type="SAM" id="Phobius"/>
    </source>
</evidence>
<dbReference type="Proteomes" id="UP000702209">
    <property type="component" value="Unassembled WGS sequence"/>
</dbReference>
<gene>
    <name evidence="2" type="ORF">IU459_36630</name>
</gene>